<keyword evidence="1" id="KW-0812">Transmembrane</keyword>
<keyword evidence="1" id="KW-0472">Membrane</keyword>
<feature type="transmembrane region" description="Helical" evidence="1">
    <location>
        <begin position="135"/>
        <end position="162"/>
    </location>
</feature>
<reference evidence="2" key="1">
    <citation type="journal article" date="2014" name="Int. J. Syst. Evol. Microbiol.">
        <title>Complete genome sequence of Corynebacterium casei LMG S-19264T (=DSM 44701T), isolated from a smear-ripened cheese.</title>
        <authorList>
            <consortium name="US DOE Joint Genome Institute (JGI-PGF)"/>
            <person name="Walter F."/>
            <person name="Albersmeier A."/>
            <person name="Kalinowski J."/>
            <person name="Ruckert C."/>
        </authorList>
    </citation>
    <scope>NUCLEOTIDE SEQUENCE</scope>
    <source>
        <strain evidence="2">JCM 3051</strain>
    </source>
</reference>
<evidence type="ECO:0000256" key="1">
    <source>
        <dbReference type="SAM" id="Phobius"/>
    </source>
</evidence>
<dbReference type="Proteomes" id="UP000655589">
    <property type="component" value="Unassembled WGS sequence"/>
</dbReference>
<dbReference type="EMBL" id="BMPT01000010">
    <property type="protein sequence ID" value="GGM30601.1"/>
    <property type="molecule type" value="Genomic_DNA"/>
</dbReference>
<dbReference type="AlphaFoldDB" id="A0A8H9GIZ5"/>
<evidence type="ECO:0000313" key="2">
    <source>
        <dbReference type="EMBL" id="GGM30601.1"/>
    </source>
</evidence>
<dbReference type="RefSeq" id="WP_171106899.1">
    <property type="nucleotide sequence ID" value="NZ_BMPT01000010.1"/>
</dbReference>
<keyword evidence="3" id="KW-1185">Reference proteome</keyword>
<feature type="transmembrane region" description="Helical" evidence="1">
    <location>
        <begin position="99"/>
        <end position="123"/>
    </location>
</feature>
<organism evidence="2 3">
    <name type="scientific">Promicromonospora citrea</name>
    <dbReference type="NCBI Taxonomy" id="43677"/>
    <lineage>
        <taxon>Bacteria</taxon>
        <taxon>Bacillati</taxon>
        <taxon>Actinomycetota</taxon>
        <taxon>Actinomycetes</taxon>
        <taxon>Micrococcales</taxon>
        <taxon>Promicromonosporaceae</taxon>
        <taxon>Promicromonospora</taxon>
    </lineage>
</organism>
<keyword evidence="1" id="KW-1133">Transmembrane helix</keyword>
<reference evidence="2" key="2">
    <citation type="submission" date="2020-09" db="EMBL/GenBank/DDBJ databases">
        <authorList>
            <person name="Sun Q."/>
            <person name="Ohkuma M."/>
        </authorList>
    </citation>
    <scope>NUCLEOTIDE SEQUENCE</scope>
    <source>
        <strain evidence="2">JCM 3051</strain>
    </source>
</reference>
<evidence type="ECO:0000313" key="3">
    <source>
        <dbReference type="Proteomes" id="UP000655589"/>
    </source>
</evidence>
<feature type="transmembrane region" description="Helical" evidence="1">
    <location>
        <begin position="12"/>
        <end position="35"/>
    </location>
</feature>
<name>A0A8H9GIZ5_9MICO</name>
<accession>A0A8H9GIZ5</accession>
<feature type="transmembrane region" description="Helical" evidence="1">
    <location>
        <begin position="55"/>
        <end position="78"/>
    </location>
</feature>
<protein>
    <submittedName>
        <fullName evidence="2">Uncharacterized protein</fullName>
    </submittedName>
</protein>
<sequence length="187" mass="20447">MSSTRSRSLDLVKWCTYAGMVAGLPTALWRLPLVMGATLGTPDLWREQQSIPGAGTWYLLLLSAMQLTAIGCMFFLTIEPRKVTPRWLPTNQRRLVPAIIGGTGIAGALVLALLVTMSVIAWDKVDPFASADYDAWAWVCAGCYLLAALWPPLLGAASVGYLRRHGARAVQVNQDTSTTREEPRTRT</sequence>
<gene>
    <name evidence="2" type="ORF">GCM10010102_27520</name>
</gene>
<proteinExistence type="predicted"/>
<comment type="caution">
    <text evidence="2">The sequence shown here is derived from an EMBL/GenBank/DDBJ whole genome shotgun (WGS) entry which is preliminary data.</text>
</comment>